<dbReference type="InterPro" id="IPR001709">
    <property type="entry name" value="Flavoprot_Pyr_Nucl_cyt_Rdtase"/>
</dbReference>
<keyword evidence="7" id="KW-0521">NADP</keyword>
<dbReference type="PRINTS" id="PR00369">
    <property type="entry name" value="FLAVODOXIN"/>
</dbReference>
<dbReference type="PRINTS" id="PR00371">
    <property type="entry name" value="FPNCR"/>
</dbReference>
<feature type="region of interest" description="Disordered" evidence="11">
    <location>
        <begin position="202"/>
        <end position="222"/>
    </location>
</feature>
<protein>
    <recommendedName>
        <fullName evidence="3">assimilatory sulfite reductase (NADPH)</fullName>
        <ecNumber evidence="3">1.8.1.2</ecNumber>
    </recommendedName>
</protein>
<dbReference type="InterPro" id="IPR003097">
    <property type="entry name" value="CysJ-like_FAD-binding"/>
</dbReference>
<evidence type="ECO:0000313" key="14">
    <source>
        <dbReference type="EMBL" id="SEG70238.1"/>
    </source>
</evidence>
<dbReference type="Gene3D" id="3.40.50.360">
    <property type="match status" value="1"/>
</dbReference>
<evidence type="ECO:0000256" key="9">
    <source>
        <dbReference type="ARBA" id="ARBA00023192"/>
    </source>
</evidence>
<feature type="domain" description="Flavodoxin-like" evidence="12">
    <location>
        <begin position="50"/>
        <end position="187"/>
    </location>
</feature>
<dbReference type="PROSITE" id="PS50902">
    <property type="entry name" value="FLAVODOXIN_LIKE"/>
    <property type="match status" value="1"/>
</dbReference>
<dbReference type="GO" id="GO:0004783">
    <property type="term" value="F:sulfite reductase (NADPH) activity"/>
    <property type="evidence" value="ECO:0007669"/>
    <property type="project" value="UniProtKB-EC"/>
</dbReference>
<dbReference type="Pfam" id="PF00175">
    <property type="entry name" value="NAD_binding_1"/>
    <property type="match status" value="1"/>
</dbReference>
<keyword evidence="5" id="KW-0288">FMN</keyword>
<reference evidence="14 15" key="1">
    <citation type="submission" date="2016-10" db="EMBL/GenBank/DDBJ databases">
        <authorList>
            <person name="de Groot N.N."/>
        </authorList>
    </citation>
    <scope>NUCLEOTIDE SEQUENCE [LARGE SCALE GENOMIC DNA]</scope>
    <source>
        <strain evidence="14 15">DSM 22489</strain>
    </source>
</reference>
<keyword evidence="9" id="KW-0198">Cysteine biosynthesis</keyword>
<evidence type="ECO:0000313" key="15">
    <source>
        <dbReference type="Proteomes" id="UP000236728"/>
    </source>
</evidence>
<name>A0A1H6CBG8_9BACT</name>
<keyword evidence="9" id="KW-0028">Amino-acid biosynthesis</keyword>
<dbReference type="GO" id="GO:0050660">
    <property type="term" value="F:flavin adenine dinucleotide binding"/>
    <property type="evidence" value="ECO:0007669"/>
    <property type="project" value="TreeGrafter"/>
</dbReference>
<dbReference type="GO" id="GO:0019344">
    <property type="term" value="P:cysteine biosynthetic process"/>
    <property type="evidence" value="ECO:0007669"/>
    <property type="project" value="UniProtKB-KW"/>
</dbReference>
<evidence type="ECO:0000256" key="4">
    <source>
        <dbReference type="ARBA" id="ARBA00022630"/>
    </source>
</evidence>
<organism evidence="14 15">
    <name type="scientific">Bryocella elongata</name>
    <dbReference type="NCBI Taxonomy" id="863522"/>
    <lineage>
        <taxon>Bacteria</taxon>
        <taxon>Pseudomonadati</taxon>
        <taxon>Acidobacteriota</taxon>
        <taxon>Terriglobia</taxon>
        <taxon>Terriglobales</taxon>
        <taxon>Acidobacteriaceae</taxon>
        <taxon>Bryocella</taxon>
    </lineage>
</organism>
<evidence type="ECO:0000259" key="12">
    <source>
        <dbReference type="PROSITE" id="PS50902"/>
    </source>
</evidence>
<evidence type="ECO:0000256" key="7">
    <source>
        <dbReference type="ARBA" id="ARBA00022857"/>
    </source>
</evidence>
<keyword evidence="6" id="KW-0274">FAD</keyword>
<dbReference type="SUPFAM" id="SSF52343">
    <property type="entry name" value="Ferredoxin reductase-like, C-terminal NADP-linked domain"/>
    <property type="match status" value="1"/>
</dbReference>
<dbReference type="RefSeq" id="WP_103935246.1">
    <property type="nucleotide sequence ID" value="NZ_FNVA01000009.1"/>
</dbReference>
<gene>
    <name evidence="14" type="ORF">SAMN05421819_4421</name>
</gene>
<dbReference type="SUPFAM" id="SSF52218">
    <property type="entry name" value="Flavoproteins"/>
    <property type="match status" value="1"/>
</dbReference>
<proteinExistence type="predicted"/>
<evidence type="ECO:0000256" key="2">
    <source>
        <dbReference type="ARBA" id="ARBA00001974"/>
    </source>
</evidence>
<dbReference type="Gene3D" id="2.40.30.10">
    <property type="entry name" value="Translation factors"/>
    <property type="match status" value="1"/>
</dbReference>
<evidence type="ECO:0000256" key="1">
    <source>
        <dbReference type="ARBA" id="ARBA00001917"/>
    </source>
</evidence>
<dbReference type="Gene3D" id="3.40.50.80">
    <property type="entry name" value="Nucleotide-binding domain of ferredoxin-NADP reductase (FNR) module"/>
    <property type="match status" value="1"/>
</dbReference>
<dbReference type="InterPro" id="IPR001094">
    <property type="entry name" value="Flavdoxin-like"/>
</dbReference>
<dbReference type="GO" id="GO:0005829">
    <property type="term" value="C:cytosol"/>
    <property type="evidence" value="ECO:0007669"/>
    <property type="project" value="TreeGrafter"/>
</dbReference>
<feature type="compositionally biased region" description="Polar residues" evidence="11">
    <location>
        <begin position="202"/>
        <end position="215"/>
    </location>
</feature>
<dbReference type="Gene3D" id="1.20.990.10">
    <property type="entry name" value="NADPH-cytochrome p450 Reductase, Chain A, domain 3"/>
    <property type="match status" value="1"/>
</dbReference>
<dbReference type="Pfam" id="PF00258">
    <property type="entry name" value="Flavodoxin_1"/>
    <property type="match status" value="1"/>
</dbReference>
<evidence type="ECO:0000259" key="13">
    <source>
        <dbReference type="PROSITE" id="PS51384"/>
    </source>
</evidence>
<dbReference type="OrthoDB" id="9789468at2"/>
<dbReference type="EC" id="1.8.1.2" evidence="3"/>
<dbReference type="SUPFAM" id="SSF63380">
    <property type="entry name" value="Riboflavin synthase domain-like"/>
    <property type="match status" value="1"/>
</dbReference>
<comment type="cofactor">
    <cofactor evidence="2">
        <name>FAD</name>
        <dbReference type="ChEBI" id="CHEBI:57692"/>
    </cofactor>
</comment>
<dbReference type="PANTHER" id="PTHR19384:SF128">
    <property type="entry name" value="NADPH OXIDOREDUCTASE A"/>
    <property type="match status" value="1"/>
</dbReference>
<evidence type="ECO:0000256" key="3">
    <source>
        <dbReference type="ARBA" id="ARBA00012604"/>
    </source>
</evidence>
<dbReference type="AlphaFoldDB" id="A0A1H6CBG8"/>
<keyword evidence="4" id="KW-0285">Flavoprotein</keyword>
<dbReference type="InterPro" id="IPR023173">
    <property type="entry name" value="NADPH_Cyt_P450_Rdtase_alpha"/>
</dbReference>
<evidence type="ECO:0000256" key="6">
    <source>
        <dbReference type="ARBA" id="ARBA00022827"/>
    </source>
</evidence>
<dbReference type="FunFam" id="3.40.50.80:FF:000001">
    <property type="entry name" value="NADPH--cytochrome P450 reductase 1"/>
    <property type="match status" value="1"/>
</dbReference>
<dbReference type="PANTHER" id="PTHR19384">
    <property type="entry name" value="NITRIC OXIDE SYNTHASE-RELATED"/>
    <property type="match status" value="1"/>
</dbReference>
<dbReference type="EMBL" id="FNVA01000009">
    <property type="protein sequence ID" value="SEG70238.1"/>
    <property type="molecule type" value="Genomic_DNA"/>
</dbReference>
<dbReference type="InterPro" id="IPR039261">
    <property type="entry name" value="FNR_nucleotide-bd"/>
</dbReference>
<dbReference type="Pfam" id="PF00667">
    <property type="entry name" value="FAD_binding_1"/>
    <property type="match status" value="1"/>
</dbReference>
<evidence type="ECO:0000256" key="11">
    <source>
        <dbReference type="SAM" id="MobiDB-lite"/>
    </source>
</evidence>
<sequence length="591" mass="64866">MSHTPVPYIPENAPFSPAQRAWLNGLLAGMFSASPVPGLPALPARASHSVAVYFASQSGTAERLAKKFAKELKTHGHQPQLACLSSIAPADLAKQTHAVIFASTYGDGEAPDSVKSFRESLLAESIVLNKLKYTVFALGDSSYEQFCRFGVELDERLAELGAQRIEARVESDVDVDPPFAAWKDVTLARLSAIDTEKAPALSGSTAVTAPASPSTEAPRYTRDNPFHAEIVARHALTNDISSKLTIHLGLQLDESVKYEAGDACGVLAENDPALVDETIAKLGFVPDAPVEVPKFGSCTLQQALSHHYQHTRLTRKIVQAFAEKTQCKTLAALLPAEQGAHLDSFLWDRGLIDLVLEYPGAIESPQELLAMLPRLAPRLYSISSSPAKHGNELNCTIAVVRYRSHNRERGGVASTMLSERIAMGERVPMYIQPNKRFRLPQESSTPIIMIGPGTGIAPFRSFLHEREALGHKGRNWLFFGERSASTDFLYEQELTSMAASGHLTRLDTAFSRDQAHKIYVQDRMIEHGSMFWSWLAEGARVYVCGDASRMARDVDQALHSLIETHGAMSADAAKEYVSQMHDDGRYHKDVY</sequence>
<dbReference type="InterPro" id="IPR017927">
    <property type="entry name" value="FAD-bd_FR_type"/>
</dbReference>
<dbReference type="PROSITE" id="PS51384">
    <property type="entry name" value="FAD_FR"/>
    <property type="match status" value="1"/>
</dbReference>
<evidence type="ECO:0000256" key="5">
    <source>
        <dbReference type="ARBA" id="ARBA00022643"/>
    </source>
</evidence>
<dbReference type="Proteomes" id="UP000236728">
    <property type="component" value="Unassembled WGS sequence"/>
</dbReference>
<keyword evidence="15" id="KW-1185">Reference proteome</keyword>
<keyword evidence="8" id="KW-0560">Oxidoreductase</keyword>
<dbReference type="GO" id="GO:0010181">
    <property type="term" value="F:FMN binding"/>
    <property type="evidence" value="ECO:0007669"/>
    <property type="project" value="InterPro"/>
</dbReference>
<evidence type="ECO:0000256" key="10">
    <source>
        <dbReference type="ARBA" id="ARBA00052219"/>
    </source>
</evidence>
<dbReference type="InterPro" id="IPR029039">
    <property type="entry name" value="Flavoprotein-like_sf"/>
</dbReference>
<evidence type="ECO:0000256" key="8">
    <source>
        <dbReference type="ARBA" id="ARBA00023002"/>
    </source>
</evidence>
<dbReference type="InterPro" id="IPR008254">
    <property type="entry name" value="Flavodoxin/NO_synth"/>
</dbReference>
<dbReference type="CDD" id="cd06199">
    <property type="entry name" value="SiR"/>
    <property type="match status" value="1"/>
</dbReference>
<dbReference type="InterPro" id="IPR017938">
    <property type="entry name" value="Riboflavin_synthase-like_b-brl"/>
</dbReference>
<accession>A0A1H6CBG8</accession>
<feature type="domain" description="FAD-binding FR-type" evidence="13">
    <location>
        <begin position="223"/>
        <end position="440"/>
    </location>
</feature>
<dbReference type="InterPro" id="IPR001433">
    <property type="entry name" value="OxRdtase_FAD/NAD-bd"/>
</dbReference>
<comment type="cofactor">
    <cofactor evidence="1">
        <name>FMN</name>
        <dbReference type="ChEBI" id="CHEBI:58210"/>
    </cofactor>
</comment>
<comment type="catalytic activity">
    <reaction evidence="10">
        <text>hydrogen sulfide + 3 NADP(+) + 3 H2O = sulfite + 3 NADPH + 4 H(+)</text>
        <dbReference type="Rhea" id="RHEA:13801"/>
        <dbReference type="ChEBI" id="CHEBI:15377"/>
        <dbReference type="ChEBI" id="CHEBI:15378"/>
        <dbReference type="ChEBI" id="CHEBI:17359"/>
        <dbReference type="ChEBI" id="CHEBI:29919"/>
        <dbReference type="ChEBI" id="CHEBI:57783"/>
        <dbReference type="ChEBI" id="CHEBI:58349"/>
        <dbReference type="EC" id="1.8.1.2"/>
    </reaction>
</comment>